<keyword evidence="11 13" id="KW-0472">Membrane</keyword>
<evidence type="ECO:0000256" key="2">
    <source>
        <dbReference type="ARBA" id="ARBA00008892"/>
    </source>
</evidence>
<evidence type="ECO:0000256" key="10">
    <source>
        <dbReference type="ARBA" id="ARBA00023128"/>
    </source>
</evidence>
<protein>
    <recommendedName>
        <fullName evidence="12">ATP synthase complex subunit 8</fullName>
    </recommendedName>
</protein>
<keyword evidence="8 13" id="KW-1133">Transmembrane helix</keyword>
<evidence type="ECO:0000256" key="7">
    <source>
        <dbReference type="ARBA" id="ARBA00022781"/>
    </source>
</evidence>
<evidence type="ECO:0000256" key="8">
    <source>
        <dbReference type="ARBA" id="ARBA00022989"/>
    </source>
</evidence>
<keyword evidence="7 12" id="KW-0375">Hydrogen ion transport</keyword>
<evidence type="ECO:0000256" key="6">
    <source>
        <dbReference type="ARBA" id="ARBA00022692"/>
    </source>
</evidence>
<feature type="transmembrane region" description="Helical" evidence="13">
    <location>
        <begin position="12"/>
        <end position="31"/>
    </location>
</feature>
<evidence type="ECO:0000256" key="12">
    <source>
        <dbReference type="RuleBase" id="RU003661"/>
    </source>
</evidence>
<organism evidence="14">
    <name type="scientific">Scolytus seulensis</name>
    <dbReference type="NCBI Taxonomy" id="1230772"/>
    <lineage>
        <taxon>Eukaryota</taxon>
        <taxon>Metazoa</taxon>
        <taxon>Ecdysozoa</taxon>
        <taxon>Arthropoda</taxon>
        <taxon>Hexapoda</taxon>
        <taxon>Insecta</taxon>
        <taxon>Pterygota</taxon>
        <taxon>Neoptera</taxon>
        <taxon>Endopterygota</taxon>
        <taxon>Coleoptera</taxon>
        <taxon>Polyphaga</taxon>
        <taxon>Cucujiformia</taxon>
        <taxon>Curculionidae</taxon>
        <taxon>Scolytinae</taxon>
        <taxon>Scolytus</taxon>
    </lineage>
</organism>
<comment type="similarity">
    <text evidence="2 12">Belongs to the ATPase protein 8 family.</text>
</comment>
<keyword evidence="9 12" id="KW-0406">Ion transport</keyword>
<keyword evidence="5 12" id="KW-0138">CF(0)</keyword>
<dbReference type="GO" id="GO:0045259">
    <property type="term" value="C:proton-transporting ATP synthase complex"/>
    <property type="evidence" value="ECO:0007669"/>
    <property type="project" value="UniProtKB-KW"/>
</dbReference>
<comment type="subcellular location">
    <subcellularLocation>
        <location evidence="1 12">Mitochondrion membrane</location>
        <topology evidence="1 12">Single-pass membrane protein</topology>
    </subcellularLocation>
</comment>
<evidence type="ECO:0000256" key="5">
    <source>
        <dbReference type="ARBA" id="ARBA00022547"/>
    </source>
</evidence>
<accession>A0A6G6C8Z6</accession>
<dbReference type="GO" id="GO:0015986">
    <property type="term" value="P:proton motive force-driven ATP synthesis"/>
    <property type="evidence" value="ECO:0007669"/>
    <property type="project" value="InterPro"/>
</dbReference>
<dbReference type="GO" id="GO:0015078">
    <property type="term" value="F:proton transmembrane transporter activity"/>
    <property type="evidence" value="ECO:0007669"/>
    <property type="project" value="InterPro"/>
</dbReference>
<geneLocation type="mitochondrion" evidence="14"/>
<evidence type="ECO:0000256" key="13">
    <source>
        <dbReference type="SAM" id="Phobius"/>
    </source>
</evidence>
<dbReference type="EMBL" id="MK636869">
    <property type="protein sequence ID" value="QID77569.1"/>
    <property type="molecule type" value="Genomic_DNA"/>
</dbReference>
<dbReference type="InterPro" id="IPR001421">
    <property type="entry name" value="ATP8_metazoa"/>
</dbReference>
<dbReference type="Pfam" id="PF00895">
    <property type="entry name" value="ATP-synt_8"/>
    <property type="match status" value="1"/>
</dbReference>
<dbReference type="CTD" id="4509"/>
<name>A0A6G6C8Z6_9CUCU</name>
<keyword evidence="4 12" id="KW-0813">Transport</keyword>
<evidence type="ECO:0000256" key="4">
    <source>
        <dbReference type="ARBA" id="ARBA00022448"/>
    </source>
</evidence>
<evidence type="ECO:0000256" key="3">
    <source>
        <dbReference type="ARBA" id="ARBA00011291"/>
    </source>
</evidence>
<sequence length="52" mass="6260">MPQMAPISWLETFIMFTVIFMSITMINYYLFKPMPKTNIKNLKDTALPSWKW</sequence>
<gene>
    <name evidence="14" type="primary">atp8</name>
</gene>
<evidence type="ECO:0000256" key="11">
    <source>
        <dbReference type="ARBA" id="ARBA00023136"/>
    </source>
</evidence>
<keyword evidence="10 12" id="KW-0496">Mitochondrion</keyword>
<dbReference type="GO" id="GO:0031966">
    <property type="term" value="C:mitochondrial membrane"/>
    <property type="evidence" value="ECO:0007669"/>
    <property type="project" value="UniProtKB-SubCell"/>
</dbReference>
<dbReference type="GeneID" id="44799095"/>
<dbReference type="AlphaFoldDB" id="A0A6G6C8Z6"/>
<proteinExistence type="inferred from homology"/>
<dbReference type="RefSeq" id="YP_009742186.1">
    <property type="nucleotide sequence ID" value="NC_046588.1"/>
</dbReference>
<evidence type="ECO:0000256" key="9">
    <source>
        <dbReference type="ARBA" id="ARBA00023065"/>
    </source>
</evidence>
<comment type="subunit">
    <text evidence="3">F-type ATPases have 2 components, CF(1) - the catalytic core - and CF(0) - the membrane proton channel.</text>
</comment>
<evidence type="ECO:0000313" key="14">
    <source>
        <dbReference type="EMBL" id="QID77569.1"/>
    </source>
</evidence>
<reference evidence="14" key="1">
    <citation type="submission" date="2019-03" db="EMBL/GenBank/DDBJ databases">
        <title>The comparison of Scolytus schevyrewi and Scolytus seulensis.</title>
        <authorList>
            <person name="Zhang L."/>
            <person name="Wang J."/>
        </authorList>
    </citation>
    <scope>NUCLEOTIDE SEQUENCE</scope>
</reference>
<evidence type="ECO:0000256" key="1">
    <source>
        <dbReference type="ARBA" id="ARBA00004304"/>
    </source>
</evidence>
<keyword evidence="6 12" id="KW-0812">Transmembrane</keyword>